<proteinExistence type="predicted"/>
<feature type="region of interest" description="Disordered" evidence="1">
    <location>
        <begin position="80"/>
        <end position="119"/>
    </location>
</feature>
<sequence>MNTTNSDKRIHESMAQSQRQDLQKIASRFNPDEEVVVVTDKEIYVQMNNGEKALDELKKNWQAQGFGNSNKRFQITAVEEPDAEEVGISAPESTKKPGSIAKESVVSEKAGASIKREED</sequence>
<dbReference type="EMBL" id="JFBX01000470">
    <property type="protein sequence ID" value="KXH38162.1"/>
    <property type="molecule type" value="Genomic_DNA"/>
</dbReference>
<comment type="caution">
    <text evidence="2">The sequence shown here is derived from an EMBL/GenBank/DDBJ whole genome shotgun (WGS) entry which is preliminary data.</text>
</comment>
<protein>
    <submittedName>
        <fullName evidence="2">Uncharacterized protein</fullName>
    </submittedName>
</protein>
<evidence type="ECO:0000313" key="3">
    <source>
        <dbReference type="Proteomes" id="UP000070328"/>
    </source>
</evidence>
<organism evidence="2 3">
    <name type="scientific">Colletotrichum simmondsii</name>
    <dbReference type="NCBI Taxonomy" id="703756"/>
    <lineage>
        <taxon>Eukaryota</taxon>
        <taxon>Fungi</taxon>
        <taxon>Dikarya</taxon>
        <taxon>Ascomycota</taxon>
        <taxon>Pezizomycotina</taxon>
        <taxon>Sordariomycetes</taxon>
        <taxon>Hypocreomycetidae</taxon>
        <taxon>Glomerellales</taxon>
        <taxon>Glomerellaceae</taxon>
        <taxon>Colletotrichum</taxon>
        <taxon>Colletotrichum acutatum species complex</taxon>
    </lineage>
</organism>
<dbReference type="Proteomes" id="UP000070328">
    <property type="component" value="Unassembled WGS sequence"/>
</dbReference>
<gene>
    <name evidence="2" type="ORF">CSIM01_10477</name>
</gene>
<keyword evidence="3" id="KW-1185">Reference proteome</keyword>
<feature type="region of interest" description="Disordered" evidence="1">
    <location>
        <begin position="1"/>
        <end position="22"/>
    </location>
</feature>
<evidence type="ECO:0000256" key="1">
    <source>
        <dbReference type="SAM" id="MobiDB-lite"/>
    </source>
</evidence>
<reference evidence="2 3" key="1">
    <citation type="submission" date="2014-02" db="EMBL/GenBank/DDBJ databases">
        <title>The genome sequence of Colletotrichum simmondsii CBS122122.</title>
        <authorList>
            <person name="Baroncelli R."/>
            <person name="Thon M.R."/>
        </authorList>
    </citation>
    <scope>NUCLEOTIDE SEQUENCE [LARGE SCALE GENOMIC DNA]</scope>
    <source>
        <strain evidence="2 3">CBS122122</strain>
    </source>
</reference>
<dbReference type="AlphaFoldDB" id="A0A135SQJ4"/>
<accession>A0A135SQJ4</accession>
<evidence type="ECO:0000313" key="2">
    <source>
        <dbReference type="EMBL" id="KXH38162.1"/>
    </source>
</evidence>
<feature type="compositionally biased region" description="Basic and acidic residues" evidence="1">
    <location>
        <begin position="1"/>
        <end position="12"/>
    </location>
</feature>
<name>A0A135SQJ4_9PEZI</name>